<dbReference type="HOGENOM" id="CLU_3330932_0_0_3"/>
<evidence type="ECO:0000313" key="3">
    <source>
        <dbReference type="Proteomes" id="UP000010478"/>
    </source>
</evidence>
<proteinExistence type="predicted"/>
<dbReference type="KEGG" id="oni:Osc7112_3252"/>
<reference evidence="2 3" key="1">
    <citation type="submission" date="2012-05" db="EMBL/GenBank/DDBJ databases">
        <title>Finished chromosome of genome of Oscillatoria sp. PCC 7112.</title>
        <authorList>
            <consortium name="US DOE Joint Genome Institute"/>
            <person name="Gugger M."/>
            <person name="Coursin T."/>
            <person name="Rippka R."/>
            <person name="Tandeau De Marsac N."/>
            <person name="Huntemann M."/>
            <person name="Wei C.-L."/>
            <person name="Han J."/>
            <person name="Detter J.C."/>
            <person name="Han C."/>
            <person name="Tapia R."/>
            <person name="Davenport K."/>
            <person name="Daligault H."/>
            <person name="Erkkila T."/>
            <person name="Gu W."/>
            <person name="Munk A.C.C."/>
            <person name="Teshima H."/>
            <person name="Xu Y."/>
            <person name="Chain P."/>
            <person name="Chen A."/>
            <person name="Krypides N."/>
            <person name="Mavromatis K."/>
            <person name="Markowitz V."/>
            <person name="Szeto E."/>
            <person name="Ivanova N."/>
            <person name="Mikhailova N."/>
            <person name="Ovchinnikova G."/>
            <person name="Pagani I."/>
            <person name="Pati A."/>
            <person name="Goodwin L."/>
            <person name="Peters L."/>
            <person name="Pitluck S."/>
            <person name="Woyke T."/>
            <person name="Kerfeld C."/>
        </authorList>
    </citation>
    <scope>NUCLEOTIDE SEQUENCE [LARGE SCALE GENOMIC DNA]</scope>
    <source>
        <strain evidence="2 3">PCC 7112</strain>
    </source>
</reference>
<evidence type="ECO:0000256" key="1">
    <source>
        <dbReference type="SAM" id="MobiDB-lite"/>
    </source>
</evidence>
<name>K9VK89_9CYAN</name>
<protein>
    <submittedName>
        <fullName evidence="2">Uncharacterized protein</fullName>
    </submittedName>
</protein>
<evidence type="ECO:0000313" key="2">
    <source>
        <dbReference type="EMBL" id="AFZ07635.1"/>
    </source>
</evidence>
<accession>K9VK89</accession>
<dbReference type="Proteomes" id="UP000010478">
    <property type="component" value="Chromosome"/>
</dbReference>
<feature type="region of interest" description="Disordered" evidence="1">
    <location>
        <begin position="1"/>
        <end position="38"/>
    </location>
</feature>
<dbReference type="eggNOG" id="ENOG502ZF51">
    <property type="taxonomic scope" value="Bacteria"/>
</dbReference>
<sequence>MANSTQETPQTDKKELTDITAKPQQQQEEPPNKGDGRK</sequence>
<dbReference type="EMBL" id="CP003614">
    <property type="protein sequence ID" value="AFZ07635.1"/>
    <property type="molecule type" value="Genomic_DNA"/>
</dbReference>
<gene>
    <name evidence="2" type="ORF">Osc7112_3252</name>
</gene>
<dbReference type="AlphaFoldDB" id="K9VK89"/>
<organism evidence="2 3">
    <name type="scientific">Phormidium nigroviride PCC 7112</name>
    <dbReference type="NCBI Taxonomy" id="179408"/>
    <lineage>
        <taxon>Bacteria</taxon>
        <taxon>Bacillati</taxon>
        <taxon>Cyanobacteriota</taxon>
        <taxon>Cyanophyceae</taxon>
        <taxon>Oscillatoriophycideae</taxon>
        <taxon>Oscillatoriales</taxon>
        <taxon>Oscillatoriaceae</taxon>
        <taxon>Phormidium</taxon>
    </lineage>
</organism>
<keyword evidence="3" id="KW-1185">Reference proteome</keyword>